<keyword evidence="2" id="KW-0677">Repeat</keyword>
<gene>
    <name evidence="3" type="ORF">GTC17253_05900</name>
</gene>
<accession>A0AB33ITR4</accession>
<dbReference type="PROSITE" id="PS51904">
    <property type="entry name" value="GLYCOSYL_HYDROL_F25_2"/>
    <property type="match status" value="1"/>
</dbReference>
<dbReference type="PANTHER" id="PTHR34135:SF2">
    <property type="entry name" value="LYSOZYME"/>
    <property type="match status" value="1"/>
</dbReference>
<evidence type="ECO:0008006" key="4">
    <source>
        <dbReference type="Google" id="ProtNLM"/>
    </source>
</evidence>
<dbReference type="SUPFAM" id="SSF82185">
    <property type="entry name" value="Histone H3 K4-specific methyltransferase SET7/9 N-terminal domain"/>
    <property type="match status" value="2"/>
</dbReference>
<dbReference type="GO" id="GO:0003796">
    <property type="term" value="F:lysozyme activity"/>
    <property type="evidence" value="ECO:0007669"/>
    <property type="project" value="InterPro"/>
</dbReference>
<dbReference type="Gene3D" id="3.20.20.80">
    <property type="entry name" value="Glycosidases"/>
    <property type="match status" value="1"/>
</dbReference>
<dbReference type="InterPro" id="IPR002053">
    <property type="entry name" value="Glyco_hydro_25"/>
</dbReference>
<name>A0AB33ITR4_9BACT</name>
<sequence length="398" mass="45640">MKSSIIIISIFVAVSLSGCNKLSTGHVNTVQKGDTTYIGGIVNGAYSGYGLLLHHDSVVYKGEWAADKRQGHGEFTDSMGRRYIAMWENDTLVEGSRQDSAGVYTGRFNRLGQASGHGVYQGKDGSYYEGHWLNDRQDGFGVGMTAHHSLRAGEWRNGIFKGERVTYTSERIYGIDISKHQHIIGKKRYGIDWRNLRITHLGSLSQKRIQGYVDYPISYVYIKSTEGITVRNKFYRSDYIEAHRYGYHVGAYHFFSTTSDARLQALYFLKHTLFRNGDFPPVLDVEPSHAQIQKMGGTAVLFDRVRTWLRIVGKHTHQKPILYISQSFVNRYLKEAPDIKRDYQVWIARYGEYKPDVRLVYWQLSPDGRVKGIKGEVDINVFNGYMSEFNQFVEKYTL</sequence>
<evidence type="ECO:0000313" key="3">
    <source>
        <dbReference type="EMBL" id="BFO70624.1"/>
    </source>
</evidence>
<dbReference type="PROSITE" id="PS51257">
    <property type="entry name" value="PROKAR_LIPOPROTEIN"/>
    <property type="match status" value="1"/>
</dbReference>
<dbReference type="GO" id="GO:0009253">
    <property type="term" value="P:peptidoglycan catabolic process"/>
    <property type="evidence" value="ECO:0007669"/>
    <property type="project" value="InterPro"/>
</dbReference>
<comment type="similarity">
    <text evidence="1">Belongs to the glycosyl hydrolase 25 family.</text>
</comment>
<dbReference type="Gene3D" id="2.20.110.10">
    <property type="entry name" value="Histone H3 K4-specific methyltransferase SET7/9 N-terminal domain"/>
    <property type="match status" value="1"/>
</dbReference>
<dbReference type="AlphaFoldDB" id="A0AB33ITR4"/>
<dbReference type="Pfam" id="PF01183">
    <property type="entry name" value="Glyco_hydro_25"/>
    <property type="match status" value="1"/>
</dbReference>
<dbReference type="GO" id="GO:0016052">
    <property type="term" value="P:carbohydrate catabolic process"/>
    <property type="evidence" value="ECO:0007669"/>
    <property type="project" value="TreeGrafter"/>
</dbReference>
<organism evidence="3">
    <name type="scientific">Prevotella sp. GTC17253</name>
    <dbReference type="NCBI Taxonomy" id="3236793"/>
    <lineage>
        <taxon>Bacteria</taxon>
        <taxon>Pseudomonadati</taxon>
        <taxon>Bacteroidota</taxon>
        <taxon>Bacteroidia</taxon>
        <taxon>Bacteroidales</taxon>
        <taxon>Prevotellaceae</taxon>
        <taxon>Prevotella</taxon>
    </lineage>
</organism>
<dbReference type="PANTHER" id="PTHR34135">
    <property type="entry name" value="LYSOZYME"/>
    <property type="match status" value="1"/>
</dbReference>
<evidence type="ECO:0000256" key="1">
    <source>
        <dbReference type="ARBA" id="ARBA00010646"/>
    </source>
</evidence>
<dbReference type="InterPro" id="IPR003409">
    <property type="entry name" value="MORN"/>
</dbReference>
<reference evidence="3" key="1">
    <citation type="submission" date="2024-07" db="EMBL/GenBank/DDBJ databases">
        <title>Complete genome sequence of Prevotella sp. YM-2024 GTC17253.</title>
        <authorList>
            <person name="Hayashi M."/>
            <person name="Muto Y."/>
            <person name="Tanaka K."/>
            <person name="Niwa H."/>
        </authorList>
    </citation>
    <scope>NUCLEOTIDE SEQUENCE</scope>
    <source>
        <strain evidence="3">GTC17253</strain>
    </source>
</reference>
<dbReference type="InterPro" id="IPR017853">
    <property type="entry name" value="GH"/>
</dbReference>
<protein>
    <recommendedName>
        <fullName evidence="4">Glycosyl hydrolase family 25</fullName>
    </recommendedName>
</protein>
<proteinExistence type="inferred from homology"/>
<dbReference type="Pfam" id="PF02493">
    <property type="entry name" value="MORN"/>
    <property type="match status" value="3"/>
</dbReference>
<dbReference type="SUPFAM" id="SSF51445">
    <property type="entry name" value="(Trans)glycosidases"/>
    <property type="match status" value="1"/>
</dbReference>
<dbReference type="SMART" id="SM00698">
    <property type="entry name" value="MORN"/>
    <property type="match status" value="3"/>
</dbReference>
<dbReference type="GO" id="GO:0016998">
    <property type="term" value="P:cell wall macromolecule catabolic process"/>
    <property type="evidence" value="ECO:0007669"/>
    <property type="project" value="InterPro"/>
</dbReference>
<evidence type="ECO:0000256" key="2">
    <source>
        <dbReference type="ARBA" id="ARBA00022737"/>
    </source>
</evidence>
<dbReference type="EMBL" id="AP035785">
    <property type="protein sequence ID" value="BFO70624.1"/>
    <property type="molecule type" value="Genomic_DNA"/>
</dbReference>